<organism evidence="1 2">
    <name type="scientific">Sphingobacterium haloxyli</name>
    <dbReference type="NCBI Taxonomy" id="2100533"/>
    <lineage>
        <taxon>Bacteria</taxon>
        <taxon>Pseudomonadati</taxon>
        <taxon>Bacteroidota</taxon>
        <taxon>Sphingobacteriia</taxon>
        <taxon>Sphingobacteriales</taxon>
        <taxon>Sphingobacteriaceae</taxon>
        <taxon>Sphingobacterium</taxon>
    </lineage>
</organism>
<dbReference type="RefSeq" id="WP_105714916.1">
    <property type="nucleotide sequence ID" value="NZ_PVBQ01000001.1"/>
</dbReference>
<comment type="caution">
    <text evidence="1">The sequence shown here is derived from an EMBL/GenBank/DDBJ whole genome shotgun (WGS) entry which is preliminary data.</text>
</comment>
<reference evidence="1 2" key="1">
    <citation type="submission" date="2018-02" db="EMBL/GenBank/DDBJ databases">
        <title>The draft genome of Sphingobacterium sp. 5JN-11.</title>
        <authorList>
            <person name="Liu L."/>
            <person name="Li L."/>
            <person name="Liang L."/>
            <person name="Zhang X."/>
            <person name="Wang T."/>
        </authorList>
    </citation>
    <scope>NUCLEOTIDE SEQUENCE [LARGE SCALE GENOMIC DNA]</scope>
    <source>
        <strain evidence="1 2">5JN-11</strain>
    </source>
</reference>
<gene>
    <name evidence="1" type="ORF">C5745_00035</name>
</gene>
<protein>
    <submittedName>
        <fullName evidence="1">Uncharacterized protein</fullName>
    </submittedName>
</protein>
<accession>A0A2S9J8G0</accession>
<dbReference type="EMBL" id="PVBQ01000001">
    <property type="protein sequence ID" value="PRD49076.1"/>
    <property type="molecule type" value="Genomic_DNA"/>
</dbReference>
<dbReference type="OrthoDB" id="707775at2"/>
<dbReference type="Gene3D" id="3.40.50.20">
    <property type="match status" value="1"/>
</dbReference>
<keyword evidence="2" id="KW-1185">Reference proteome</keyword>
<sequence length="154" mass="17117">MMDTILITYGTRPFAQRVGRLLSSRYEIAYASSEPFPDILLKQSYHRIPTGANPTFAHEMLKLCLDNGYQMILPLGNMELQPLNEAEILLDEYGITVLLPRNLEDCFMLENPSGAVHVMKAGKDMLTDEQLCDGSFSGVGMLSDSGEDPILCLI</sequence>
<name>A0A2S9J8G0_9SPHI</name>
<evidence type="ECO:0000313" key="2">
    <source>
        <dbReference type="Proteomes" id="UP000239711"/>
    </source>
</evidence>
<evidence type="ECO:0000313" key="1">
    <source>
        <dbReference type="EMBL" id="PRD49076.1"/>
    </source>
</evidence>
<dbReference type="Proteomes" id="UP000239711">
    <property type="component" value="Unassembled WGS sequence"/>
</dbReference>
<dbReference type="AlphaFoldDB" id="A0A2S9J8G0"/>
<proteinExistence type="predicted"/>